<organism evidence="2 3">
    <name type="scientific">Pseudoxanthomonas winnipegensis</name>
    <dbReference type="NCBI Taxonomy" id="2480810"/>
    <lineage>
        <taxon>Bacteria</taxon>
        <taxon>Pseudomonadati</taxon>
        <taxon>Pseudomonadota</taxon>
        <taxon>Gammaproteobacteria</taxon>
        <taxon>Lysobacterales</taxon>
        <taxon>Lysobacteraceae</taxon>
        <taxon>Pseudoxanthomonas</taxon>
    </lineage>
</organism>
<accession>A0A4Q8L4Q4</accession>
<evidence type="ECO:0000313" key="3">
    <source>
        <dbReference type="Proteomes" id="UP000292627"/>
    </source>
</evidence>
<gene>
    <name evidence="2" type="ORF">EA660_19975</name>
</gene>
<keyword evidence="1" id="KW-1133">Transmembrane helix</keyword>
<comment type="caution">
    <text evidence="2">The sequence shown here is derived from an EMBL/GenBank/DDBJ whole genome shotgun (WGS) entry which is preliminary data.</text>
</comment>
<dbReference type="EMBL" id="SHMC01000013">
    <property type="protein sequence ID" value="TAA19108.1"/>
    <property type="molecule type" value="Genomic_DNA"/>
</dbReference>
<feature type="transmembrane region" description="Helical" evidence="1">
    <location>
        <begin position="64"/>
        <end position="81"/>
    </location>
</feature>
<keyword evidence="1" id="KW-0472">Membrane</keyword>
<feature type="transmembrane region" description="Helical" evidence="1">
    <location>
        <begin position="35"/>
        <end position="58"/>
    </location>
</feature>
<dbReference type="Proteomes" id="UP000292627">
    <property type="component" value="Unassembled WGS sequence"/>
</dbReference>
<proteinExistence type="predicted"/>
<evidence type="ECO:0000313" key="2">
    <source>
        <dbReference type="EMBL" id="TAA19108.1"/>
    </source>
</evidence>
<reference evidence="2 3" key="1">
    <citation type="submission" date="2019-02" db="EMBL/GenBank/DDBJ databases">
        <title>WGS of Pseudoxanthomonas species novum from clinical isolates.</title>
        <authorList>
            <person name="Bernier A.-M."/>
            <person name="Bernard K."/>
            <person name="Vachon A."/>
        </authorList>
    </citation>
    <scope>NUCLEOTIDE SEQUENCE [LARGE SCALE GENOMIC DNA]</scope>
    <source>
        <strain evidence="2 3">NML171200</strain>
    </source>
</reference>
<keyword evidence="1" id="KW-0812">Transmembrane</keyword>
<protein>
    <recommendedName>
        <fullName evidence="4">Transmembrane protein</fullName>
    </recommendedName>
</protein>
<dbReference type="AlphaFoldDB" id="A0A4Q8L4Q4"/>
<name>A0A4Q8L4Q4_9GAMM</name>
<feature type="transmembrane region" description="Helical" evidence="1">
    <location>
        <begin position="134"/>
        <end position="156"/>
    </location>
</feature>
<feature type="transmembrane region" description="Helical" evidence="1">
    <location>
        <begin position="6"/>
        <end position="23"/>
    </location>
</feature>
<sequence>MSDRLLYCIYLIWLAAGFADFRCHRRTSLATTSGLAESSLHLLQIGIALAALGVWLLLQPTWPMYVLLLVMTACHAAVSYLDTKSAYLKRHLSPAEQHLHSVLDIAPWILLGGAISQGVEQGGWIRRAPPVRGLTWPLLIVPGAALCLLPAAHEFYRAVRARKTGMGSQG</sequence>
<dbReference type="OrthoDB" id="6028296at2"/>
<dbReference type="RefSeq" id="WP_130553190.1">
    <property type="nucleotide sequence ID" value="NZ_SHMC01000013.1"/>
</dbReference>
<evidence type="ECO:0008006" key="4">
    <source>
        <dbReference type="Google" id="ProtNLM"/>
    </source>
</evidence>
<evidence type="ECO:0000256" key="1">
    <source>
        <dbReference type="SAM" id="Phobius"/>
    </source>
</evidence>